<dbReference type="SMART" id="SM00297">
    <property type="entry name" value="BROMO"/>
    <property type="match status" value="2"/>
</dbReference>
<dbReference type="OMA" id="PPYWYLG"/>
<evidence type="ECO:0000256" key="3">
    <source>
        <dbReference type="ARBA" id="ARBA00022853"/>
    </source>
</evidence>
<dbReference type="Pfam" id="PF00439">
    <property type="entry name" value="Bromodomain"/>
    <property type="match status" value="1"/>
</dbReference>
<organism evidence="12 13">
    <name type="scientific">Coniophora puteana (strain RWD-64-598)</name>
    <name type="common">Brown rot fungus</name>
    <dbReference type="NCBI Taxonomy" id="741705"/>
    <lineage>
        <taxon>Eukaryota</taxon>
        <taxon>Fungi</taxon>
        <taxon>Dikarya</taxon>
        <taxon>Basidiomycota</taxon>
        <taxon>Agaricomycotina</taxon>
        <taxon>Agaricomycetes</taxon>
        <taxon>Agaricomycetidae</taxon>
        <taxon>Boletales</taxon>
        <taxon>Coniophorineae</taxon>
        <taxon>Coniophoraceae</taxon>
        <taxon>Coniophora</taxon>
    </lineage>
</organism>
<dbReference type="CDD" id="cd04717">
    <property type="entry name" value="BAH_polybromo"/>
    <property type="match status" value="1"/>
</dbReference>
<dbReference type="Pfam" id="PF01426">
    <property type="entry name" value="BAH"/>
    <property type="match status" value="1"/>
</dbReference>
<dbReference type="InterPro" id="IPR001487">
    <property type="entry name" value="Bromodomain"/>
</dbReference>
<feature type="compositionally biased region" description="Acidic residues" evidence="9">
    <location>
        <begin position="793"/>
        <end position="804"/>
    </location>
</feature>
<dbReference type="AlphaFoldDB" id="A0A5M3N5M4"/>
<feature type="compositionally biased region" description="Low complexity" evidence="9">
    <location>
        <begin position="165"/>
        <end position="183"/>
    </location>
</feature>
<dbReference type="PRINTS" id="PR00503">
    <property type="entry name" value="BROMODOMAIN"/>
</dbReference>
<feature type="compositionally biased region" description="Low complexity" evidence="9">
    <location>
        <begin position="643"/>
        <end position="659"/>
    </location>
</feature>
<evidence type="ECO:0000313" key="12">
    <source>
        <dbReference type="EMBL" id="EIW86165.1"/>
    </source>
</evidence>
<protein>
    <recommendedName>
        <fullName evidence="14">BAH-domain-containing protein</fullName>
    </recommendedName>
</protein>
<feature type="domain" description="Bromo" evidence="10">
    <location>
        <begin position="26"/>
        <end position="96"/>
    </location>
</feature>
<evidence type="ECO:0000256" key="4">
    <source>
        <dbReference type="ARBA" id="ARBA00023015"/>
    </source>
</evidence>
<keyword evidence="6" id="KW-0804">Transcription</keyword>
<keyword evidence="3" id="KW-0156">Chromatin regulator</keyword>
<dbReference type="GeneID" id="19201586"/>
<name>A0A5M3N5M4_CONPW</name>
<feature type="domain" description="BAH" evidence="11">
    <location>
        <begin position="415"/>
        <end position="540"/>
    </location>
</feature>
<sequence length="836" mass="90871">MPLTPAQKAAIEELIGILSSATPPRGKRLLSTMFMELVDRSDWPEYYEVIPEPRCIKGVQASVEKNRYKDASAAYTDLSLVFWNAMFYNEEGSQIASDAETLKSMLVAEWQKRPLLGAVPRLDPPPQSAQKVHGPSEPEPAPSTSAQTRSTTAIRANSAQAQPQRTASTPKPTPRAASPSSSAQDMDVDIGGSPDLDQPGSALDAEAEADRSADGDEEIVRQLERTMPRWEGFGEKGWMAEVGQDRLLEIVLAIKDHKDTAVGTRPAQSLEVIPEDSTSPNLSYQAPLSLQLIEGRARAGSYAGAQAFDLDVMRLFEKARRYYEPCTEPYGHVLLLQRLYQALTSSSPPAGPPYTSSTNFAFVRAGPGNARPLHSSGGGGGPSDGGGGNEGAAVTTFRVTTKDRRFVEEVSYKGLSVRLADWLHVANPDDPSRPIVGQVFKCWVSEEASRKGQPGVTVCWYYRPEQTFHPASRRFMEKEVFKTSHFADHPLEDIIEKIACQFTARHIRGRPKAPAWHPGCPLYVCDARYNDRERLFVRIKNWNSCVPEEVRKSDEFMPIAHFERLVYPRKLPSPFIVAAAAQSEAQAQEQGQGQSGPGQGLPQALAAKDKKAPGPGGIGESVERPAGAEVDAAGRRKPNRTRAQAAPQQPAQQQQQIATAQTRAAAVAATPMTPAQQAYYQPYVPTPGAAQALAAAQMQTQAQLQMAAAAAGAGSDRDRTMLGAAGTLSTPPVVEKLPSETTRHFECSPETGELLWFSAPPMNVPMAPGPRHSLAYLHFLAKKRKKAAAAEGNGEDENEDDADRDAEVKRRKTQVRPTAMESIQAATREIALERSA</sequence>
<dbReference type="InterPro" id="IPR043151">
    <property type="entry name" value="BAH_sf"/>
</dbReference>
<feature type="compositionally biased region" description="Basic and acidic residues" evidence="9">
    <location>
        <begin position="208"/>
        <end position="217"/>
    </location>
</feature>
<dbReference type="RefSeq" id="XP_007763071.1">
    <property type="nucleotide sequence ID" value="XM_007764881.1"/>
</dbReference>
<feature type="region of interest" description="Disordered" evidence="9">
    <location>
        <begin position="117"/>
        <end position="217"/>
    </location>
</feature>
<dbReference type="SUPFAM" id="SSF47370">
    <property type="entry name" value="Bromodomain"/>
    <property type="match status" value="2"/>
</dbReference>
<dbReference type="GO" id="GO:0003682">
    <property type="term" value="F:chromatin binding"/>
    <property type="evidence" value="ECO:0007669"/>
    <property type="project" value="InterPro"/>
</dbReference>
<evidence type="ECO:0000259" key="10">
    <source>
        <dbReference type="PROSITE" id="PS50014"/>
    </source>
</evidence>
<dbReference type="InterPro" id="IPR001025">
    <property type="entry name" value="BAH_dom"/>
</dbReference>
<dbReference type="GO" id="GO:0006368">
    <property type="term" value="P:transcription elongation by RNA polymerase II"/>
    <property type="evidence" value="ECO:0007669"/>
    <property type="project" value="TreeGrafter"/>
</dbReference>
<dbReference type="InterPro" id="IPR037382">
    <property type="entry name" value="Rsc/polybromo"/>
</dbReference>
<feature type="compositionally biased region" description="Polar residues" evidence="9">
    <location>
        <begin position="147"/>
        <end position="164"/>
    </location>
</feature>
<dbReference type="PANTHER" id="PTHR16062:SF21">
    <property type="entry name" value="CHROMATIN STRUCTURE-REMODELING COMPLEX SUBUNIT RSC1-RELATED"/>
    <property type="match status" value="1"/>
</dbReference>
<dbReference type="InterPro" id="IPR036427">
    <property type="entry name" value="Bromodomain-like_sf"/>
</dbReference>
<dbReference type="GO" id="GO:0006338">
    <property type="term" value="P:chromatin remodeling"/>
    <property type="evidence" value="ECO:0007669"/>
    <property type="project" value="InterPro"/>
</dbReference>
<dbReference type="OrthoDB" id="1742084at2759"/>
<dbReference type="Proteomes" id="UP000053558">
    <property type="component" value="Unassembled WGS sequence"/>
</dbReference>
<dbReference type="Gene3D" id="1.20.920.10">
    <property type="entry name" value="Bromodomain-like"/>
    <property type="match status" value="2"/>
</dbReference>
<accession>A0A5M3N5M4</accession>
<feature type="compositionally biased region" description="Gly residues" evidence="9">
    <location>
        <begin position="376"/>
        <end position="390"/>
    </location>
</feature>
<feature type="region of interest" description="Disordered" evidence="9">
    <location>
        <begin position="786"/>
        <end position="823"/>
    </location>
</feature>
<dbReference type="SMART" id="SM00439">
    <property type="entry name" value="BAH"/>
    <property type="match status" value="1"/>
</dbReference>
<evidence type="ECO:0000313" key="13">
    <source>
        <dbReference type="Proteomes" id="UP000053558"/>
    </source>
</evidence>
<evidence type="ECO:0000256" key="2">
    <source>
        <dbReference type="ARBA" id="ARBA00022737"/>
    </source>
</evidence>
<keyword evidence="5 8" id="KW-0103">Bromodomain</keyword>
<gene>
    <name evidence="12" type="ORF">CONPUDRAFT_140847</name>
</gene>
<dbReference type="GO" id="GO:0016586">
    <property type="term" value="C:RSC-type complex"/>
    <property type="evidence" value="ECO:0007669"/>
    <property type="project" value="InterPro"/>
</dbReference>
<evidence type="ECO:0000259" key="11">
    <source>
        <dbReference type="PROSITE" id="PS51038"/>
    </source>
</evidence>
<dbReference type="PROSITE" id="PS50014">
    <property type="entry name" value="BROMODOMAIN_2"/>
    <property type="match status" value="1"/>
</dbReference>
<evidence type="ECO:0000256" key="9">
    <source>
        <dbReference type="SAM" id="MobiDB-lite"/>
    </source>
</evidence>
<keyword evidence="2" id="KW-0677">Repeat</keyword>
<reference evidence="13" key="1">
    <citation type="journal article" date="2012" name="Science">
        <title>The Paleozoic origin of enzymatic lignin decomposition reconstructed from 31 fungal genomes.</title>
        <authorList>
            <person name="Floudas D."/>
            <person name="Binder M."/>
            <person name="Riley R."/>
            <person name="Barry K."/>
            <person name="Blanchette R.A."/>
            <person name="Henrissat B."/>
            <person name="Martinez A.T."/>
            <person name="Otillar R."/>
            <person name="Spatafora J.W."/>
            <person name="Yadav J.S."/>
            <person name="Aerts A."/>
            <person name="Benoit I."/>
            <person name="Boyd A."/>
            <person name="Carlson A."/>
            <person name="Copeland A."/>
            <person name="Coutinho P.M."/>
            <person name="de Vries R.P."/>
            <person name="Ferreira P."/>
            <person name="Findley K."/>
            <person name="Foster B."/>
            <person name="Gaskell J."/>
            <person name="Glotzer D."/>
            <person name="Gorecki P."/>
            <person name="Heitman J."/>
            <person name="Hesse C."/>
            <person name="Hori C."/>
            <person name="Igarashi K."/>
            <person name="Jurgens J.A."/>
            <person name="Kallen N."/>
            <person name="Kersten P."/>
            <person name="Kohler A."/>
            <person name="Kuees U."/>
            <person name="Kumar T.K.A."/>
            <person name="Kuo A."/>
            <person name="LaButti K."/>
            <person name="Larrondo L.F."/>
            <person name="Lindquist E."/>
            <person name="Ling A."/>
            <person name="Lombard V."/>
            <person name="Lucas S."/>
            <person name="Lundell T."/>
            <person name="Martin R."/>
            <person name="McLaughlin D.J."/>
            <person name="Morgenstern I."/>
            <person name="Morin E."/>
            <person name="Murat C."/>
            <person name="Nagy L.G."/>
            <person name="Nolan M."/>
            <person name="Ohm R.A."/>
            <person name="Patyshakuliyeva A."/>
            <person name="Rokas A."/>
            <person name="Ruiz-Duenas F.J."/>
            <person name="Sabat G."/>
            <person name="Salamov A."/>
            <person name="Samejima M."/>
            <person name="Schmutz J."/>
            <person name="Slot J.C."/>
            <person name="St John F."/>
            <person name="Stenlid J."/>
            <person name="Sun H."/>
            <person name="Sun S."/>
            <person name="Syed K."/>
            <person name="Tsang A."/>
            <person name="Wiebenga A."/>
            <person name="Young D."/>
            <person name="Pisabarro A."/>
            <person name="Eastwood D.C."/>
            <person name="Martin F."/>
            <person name="Cullen D."/>
            <person name="Grigoriev I.V."/>
            <person name="Hibbett D.S."/>
        </authorList>
    </citation>
    <scope>NUCLEOTIDE SEQUENCE [LARGE SCALE GENOMIC DNA]</scope>
    <source>
        <strain evidence="13">RWD-64-598 SS2</strain>
    </source>
</reference>
<evidence type="ECO:0000256" key="1">
    <source>
        <dbReference type="ARBA" id="ARBA00004123"/>
    </source>
</evidence>
<evidence type="ECO:0000256" key="6">
    <source>
        <dbReference type="ARBA" id="ARBA00023163"/>
    </source>
</evidence>
<comment type="caution">
    <text evidence="12">The sequence shown here is derived from an EMBL/GenBank/DDBJ whole genome shotgun (WGS) entry which is preliminary data.</text>
</comment>
<dbReference type="CDD" id="cd04369">
    <property type="entry name" value="Bromodomain"/>
    <property type="match status" value="2"/>
</dbReference>
<dbReference type="PROSITE" id="PS51038">
    <property type="entry name" value="BAH"/>
    <property type="match status" value="1"/>
</dbReference>
<dbReference type="Gene3D" id="2.30.30.490">
    <property type="match status" value="1"/>
</dbReference>
<comment type="subcellular location">
    <subcellularLocation>
        <location evidence="1">Nucleus</location>
    </subcellularLocation>
</comment>
<dbReference type="PANTHER" id="PTHR16062">
    <property type="entry name" value="SWI/SNF-RELATED"/>
    <property type="match status" value="1"/>
</dbReference>
<evidence type="ECO:0000256" key="7">
    <source>
        <dbReference type="ARBA" id="ARBA00023242"/>
    </source>
</evidence>
<keyword evidence="4" id="KW-0805">Transcription regulation</keyword>
<evidence type="ECO:0000256" key="5">
    <source>
        <dbReference type="ARBA" id="ARBA00023117"/>
    </source>
</evidence>
<keyword evidence="7" id="KW-0539">Nucleus</keyword>
<dbReference type="KEGG" id="cput:CONPUDRAFT_140847"/>
<dbReference type="EMBL" id="JH711573">
    <property type="protein sequence ID" value="EIW86165.1"/>
    <property type="molecule type" value="Genomic_DNA"/>
</dbReference>
<feature type="region of interest" description="Disordered" evidence="9">
    <location>
        <begin position="586"/>
        <end position="659"/>
    </location>
</feature>
<evidence type="ECO:0000256" key="8">
    <source>
        <dbReference type="PROSITE-ProRule" id="PRU00035"/>
    </source>
</evidence>
<feature type="region of interest" description="Disordered" evidence="9">
    <location>
        <begin position="371"/>
        <end position="392"/>
    </location>
</feature>
<keyword evidence="13" id="KW-1185">Reference proteome</keyword>
<evidence type="ECO:0008006" key="14">
    <source>
        <dbReference type="Google" id="ProtNLM"/>
    </source>
</evidence>
<proteinExistence type="predicted"/>